<keyword evidence="8 13" id="KW-1133">Transmembrane helix</keyword>
<evidence type="ECO:0000313" key="14">
    <source>
        <dbReference type="EMBL" id="KVI11984.1"/>
    </source>
</evidence>
<gene>
    <name evidence="14" type="ORF">Ccrd_009593</name>
</gene>
<evidence type="ECO:0000256" key="11">
    <source>
        <dbReference type="ARBA" id="ARBA00023160"/>
    </source>
</evidence>
<feature type="transmembrane region" description="Helical" evidence="13">
    <location>
        <begin position="122"/>
        <end position="146"/>
    </location>
</feature>
<keyword evidence="5 13" id="KW-0444">Lipid biosynthesis</keyword>
<organism evidence="14 15">
    <name type="scientific">Cynara cardunculus var. scolymus</name>
    <name type="common">Globe artichoke</name>
    <name type="synonym">Cynara scolymus</name>
    <dbReference type="NCBI Taxonomy" id="59895"/>
    <lineage>
        <taxon>Eukaryota</taxon>
        <taxon>Viridiplantae</taxon>
        <taxon>Streptophyta</taxon>
        <taxon>Embryophyta</taxon>
        <taxon>Tracheophyta</taxon>
        <taxon>Spermatophyta</taxon>
        <taxon>Magnoliopsida</taxon>
        <taxon>eudicotyledons</taxon>
        <taxon>Gunneridae</taxon>
        <taxon>Pentapetalae</taxon>
        <taxon>asterids</taxon>
        <taxon>campanulids</taxon>
        <taxon>Asterales</taxon>
        <taxon>Asteraceae</taxon>
        <taxon>Carduoideae</taxon>
        <taxon>Cardueae</taxon>
        <taxon>Carduinae</taxon>
        <taxon>Cynara</taxon>
    </lineage>
</organism>
<feature type="non-terminal residue" evidence="14">
    <location>
        <position position="271"/>
    </location>
</feature>
<accession>A0A103YMV2</accession>
<evidence type="ECO:0000256" key="1">
    <source>
        <dbReference type="ARBA" id="ARBA00004141"/>
    </source>
</evidence>
<evidence type="ECO:0000256" key="3">
    <source>
        <dbReference type="ARBA" id="ARBA00007811"/>
    </source>
</evidence>
<proteinExistence type="inferred from homology"/>
<dbReference type="GO" id="GO:0042761">
    <property type="term" value="P:very long-chain fatty acid biosynthetic process"/>
    <property type="evidence" value="ECO:0007669"/>
    <property type="project" value="TreeGrafter"/>
</dbReference>
<dbReference type="GO" id="GO:0030148">
    <property type="term" value="P:sphingolipid biosynthetic process"/>
    <property type="evidence" value="ECO:0007669"/>
    <property type="project" value="TreeGrafter"/>
</dbReference>
<dbReference type="AlphaFoldDB" id="A0A103YMV2"/>
<protein>
    <recommendedName>
        <fullName evidence="4 13">Very-long-chain (3R)-3-hydroxyacyl-CoA dehydratase</fullName>
        <ecNumber evidence="4 13">4.2.1.134</ecNumber>
    </recommendedName>
</protein>
<evidence type="ECO:0000256" key="4">
    <source>
        <dbReference type="ARBA" id="ARBA00013122"/>
    </source>
</evidence>
<evidence type="ECO:0000313" key="15">
    <source>
        <dbReference type="Proteomes" id="UP000243975"/>
    </source>
</evidence>
<dbReference type="EC" id="4.2.1.134" evidence="4 13"/>
<dbReference type="InterPro" id="IPR007482">
    <property type="entry name" value="Tyr_Pase-like_PTPLA"/>
</dbReference>
<keyword evidence="11 13" id="KW-0275">Fatty acid biosynthesis</keyword>
<reference evidence="14 15" key="1">
    <citation type="journal article" date="2016" name="Sci. Rep.">
        <title>The genome sequence of the outbreeding globe artichoke constructed de novo incorporating a phase-aware low-pass sequencing strategy of F1 progeny.</title>
        <authorList>
            <person name="Scaglione D."/>
            <person name="Reyes-Chin-Wo S."/>
            <person name="Acquadro A."/>
            <person name="Froenicke L."/>
            <person name="Portis E."/>
            <person name="Beitel C."/>
            <person name="Tirone M."/>
            <person name="Mauro R."/>
            <person name="Lo Monaco A."/>
            <person name="Mauromicale G."/>
            <person name="Faccioli P."/>
            <person name="Cattivelli L."/>
            <person name="Rieseberg L."/>
            <person name="Michelmore R."/>
            <person name="Lanteri S."/>
        </authorList>
    </citation>
    <scope>NUCLEOTIDE SEQUENCE [LARGE SCALE GENOMIC DNA]</scope>
    <source>
        <strain evidence="14">2C</strain>
    </source>
</reference>
<comment type="similarity">
    <text evidence="3 13">Belongs to the very long-chain fatty acids dehydratase HACD family.</text>
</comment>
<dbReference type="GO" id="GO:0030497">
    <property type="term" value="P:fatty acid elongation"/>
    <property type="evidence" value="ECO:0007669"/>
    <property type="project" value="TreeGrafter"/>
</dbReference>
<evidence type="ECO:0000256" key="8">
    <source>
        <dbReference type="ARBA" id="ARBA00022989"/>
    </source>
</evidence>
<dbReference type="EMBL" id="LEKV01000021">
    <property type="protein sequence ID" value="KVI11984.1"/>
    <property type="molecule type" value="Genomic_DNA"/>
</dbReference>
<dbReference type="STRING" id="59895.A0A103YMV2"/>
<keyword evidence="15" id="KW-1185">Reference proteome</keyword>
<evidence type="ECO:0000256" key="10">
    <source>
        <dbReference type="ARBA" id="ARBA00023136"/>
    </source>
</evidence>
<name>A0A103YMV2_CYNCS</name>
<evidence type="ECO:0000256" key="7">
    <source>
        <dbReference type="ARBA" id="ARBA00022832"/>
    </source>
</evidence>
<dbReference type="PANTHER" id="PTHR11035:SF35">
    <property type="entry name" value="VERY-LONG-CHAIN (3R)-3-HYDROXYACYL-COA DEHYDRATASE"/>
    <property type="match status" value="1"/>
</dbReference>
<keyword evidence="10 13" id="KW-0472">Membrane</keyword>
<dbReference type="GO" id="GO:0102158">
    <property type="term" value="F:very-long-chain (3R)-3-hydroxyacyl-CoA dehydratase activity"/>
    <property type="evidence" value="ECO:0007669"/>
    <property type="project" value="UniProtKB-EC"/>
</dbReference>
<comment type="catalytic activity">
    <reaction evidence="13">
        <text>a very-long-chain (3R)-3-hydroxyacyl-CoA = a very-long-chain (2E)-enoyl-CoA + H2O</text>
        <dbReference type="Rhea" id="RHEA:45812"/>
        <dbReference type="ChEBI" id="CHEBI:15377"/>
        <dbReference type="ChEBI" id="CHEBI:83728"/>
        <dbReference type="ChEBI" id="CHEBI:85440"/>
        <dbReference type="EC" id="4.2.1.134"/>
    </reaction>
</comment>
<comment type="caution">
    <text evidence="14">The sequence shown here is derived from an EMBL/GenBank/DDBJ whole genome shotgun (WGS) entry which is preliminary data.</text>
</comment>
<dbReference type="UniPathway" id="UPA00094"/>
<comment type="caution">
    <text evidence="13">Lacks conserved residue(s) required for the propagation of feature annotation.</text>
</comment>
<evidence type="ECO:0000256" key="13">
    <source>
        <dbReference type="RuleBase" id="RU363109"/>
    </source>
</evidence>
<evidence type="ECO:0000256" key="5">
    <source>
        <dbReference type="ARBA" id="ARBA00022516"/>
    </source>
</evidence>
<keyword evidence="13" id="KW-0256">Endoplasmic reticulum</keyword>
<feature type="transmembrane region" description="Helical" evidence="13">
    <location>
        <begin position="200"/>
        <end position="224"/>
    </location>
</feature>
<keyword evidence="6 13" id="KW-0812">Transmembrane</keyword>
<dbReference type="GO" id="GO:0005789">
    <property type="term" value="C:endoplasmic reticulum membrane"/>
    <property type="evidence" value="ECO:0007669"/>
    <property type="project" value="UniProtKB-SubCell"/>
</dbReference>
<keyword evidence="12 13" id="KW-0456">Lyase</keyword>
<feature type="transmembrane region" description="Helical" evidence="13">
    <location>
        <begin position="158"/>
        <end position="180"/>
    </location>
</feature>
<keyword evidence="9 13" id="KW-0443">Lipid metabolism</keyword>
<dbReference type="Pfam" id="PF04387">
    <property type="entry name" value="PTPLA"/>
    <property type="match status" value="1"/>
</dbReference>
<dbReference type="Proteomes" id="UP000243975">
    <property type="component" value="Unassembled WGS sequence"/>
</dbReference>
<comment type="subcellular location">
    <subcellularLocation>
        <location evidence="13">Endoplasmic reticulum membrane</location>
        <topology evidence="13">Multi-pass membrane protein</topology>
    </subcellularLocation>
    <subcellularLocation>
        <location evidence="1">Membrane</location>
        <topology evidence="1">Multi-pass membrane protein</topology>
    </subcellularLocation>
</comment>
<feature type="non-terminal residue" evidence="14">
    <location>
        <position position="1"/>
    </location>
</feature>
<dbReference type="Gramene" id="KVI11984">
    <property type="protein sequence ID" value="KVI11984"/>
    <property type="gene ID" value="Ccrd_009593"/>
</dbReference>
<sequence length="271" mass="30236">SPSSTEYTVPGGGVAATSITSDGASLKSLSLLLQLRSSFRMVRVAVALFRISIDFLSTKSINGAYASAGELICLLQTLGFIEVIHGAVGIVPSGFLFPLMQWGGRTHFLLAIIRRIDEVHELPVVFITFVAWCCIEVNSLSLCLFCSSAHRISFLKKYTVFIVIYPIGVVGEMWLMYQALPVIMEKNLYGDYFSAMPFSYHAFVKVSTICAFRFFPFTCSIEVLPEARRFSSATHFYGCNCISICSSNAVQNYVHAIRRKRESEDSYYLVR</sequence>
<evidence type="ECO:0000256" key="2">
    <source>
        <dbReference type="ARBA" id="ARBA00005194"/>
    </source>
</evidence>
<dbReference type="PANTHER" id="PTHR11035">
    <property type="entry name" value="VERY-LONG-CHAIN (3R)-3-HYDROXYACYL-COA DEHYDRATASE"/>
    <property type="match status" value="1"/>
</dbReference>
<keyword evidence="7 13" id="KW-0276">Fatty acid metabolism</keyword>
<evidence type="ECO:0000256" key="9">
    <source>
        <dbReference type="ARBA" id="ARBA00023098"/>
    </source>
</evidence>
<evidence type="ECO:0000256" key="6">
    <source>
        <dbReference type="ARBA" id="ARBA00022692"/>
    </source>
</evidence>
<feature type="transmembrane region" description="Helical" evidence="13">
    <location>
        <begin position="78"/>
        <end position="102"/>
    </location>
</feature>
<evidence type="ECO:0000256" key="12">
    <source>
        <dbReference type="ARBA" id="ARBA00023239"/>
    </source>
</evidence>
<comment type="pathway">
    <text evidence="2 13">Lipid metabolism; fatty acid biosynthesis.</text>
</comment>
<comment type="function">
    <text evidence="13">Catalyzes the third of the four reactions of the long-chain fatty acids elongation cycle. This endoplasmic reticulum-bound enzymatic process, allows the addition of two carbons to the chain of long- and very long-chain fatty acids/VLCFAs per cycle. This enzyme catalyzes the dehydration of the 3-hydroxyacyl-CoA intermediate into trans-2,3-enoyl-CoA, within each cycle of fatty acid elongation. Thereby, it participates to the production of VLCFAs of different chain lengths that are involved in multiple biological processes as precursors of membrane lipids and lipid mediators.</text>
</comment>